<dbReference type="HOGENOM" id="CLU_1996992_0_0_1"/>
<dbReference type="PROSITE" id="PS50053">
    <property type="entry name" value="UBIQUITIN_2"/>
    <property type="match status" value="1"/>
</dbReference>
<name>A0CR08_PARTE</name>
<dbReference type="Gene3D" id="3.10.20.90">
    <property type="entry name" value="Phosphatidylinositol 3-kinase Catalytic Subunit, Chain A, domain 1"/>
    <property type="match status" value="1"/>
</dbReference>
<dbReference type="OrthoDB" id="428577at2759"/>
<feature type="coiled-coil region" evidence="1">
    <location>
        <begin position="70"/>
        <end position="104"/>
    </location>
</feature>
<proteinExistence type="predicted"/>
<evidence type="ECO:0000259" key="2">
    <source>
        <dbReference type="PROSITE" id="PS50053"/>
    </source>
</evidence>
<sequence>MQIYVQMPNGKTILIDVQLEKTKVNDVKQKVMEKSGLRLEDIVLVFKEEILKNDFLLKQYGIDKEAKLEAETAETLTKNYKQKLDALENEVQRWQQKFGEEGAQKEELQDRLKESLIQLDQYKYY</sequence>
<dbReference type="GeneID" id="5026409"/>
<accession>A0CR08</accession>
<feature type="domain" description="Ubiquitin-like" evidence="2">
    <location>
        <begin position="1"/>
        <end position="69"/>
    </location>
</feature>
<dbReference type="InterPro" id="IPR029071">
    <property type="entry name" value="Ubiquitin-like_domsf"/>
</dbReference>
<gene>
    <name evidence="3" type="ORF">GSPATT00009538001</name>
</gene>
<dbReference type="AlphaFoldDB" id="A0CR08"/>
<dbReference type="SUPFAM" id="SSF54236">
    <property type="entry name" value="Ubiquitin-like"/>
    <property type="match status" value="1"/>
</dbReference>
<keyword evidence="1" id="KW-0175">Coiled coil</keyword>
<dbReference type="Pfam" id="PF00240">
    <property type="entry name" value="ubiquitin"/>
    <property type="match status" value="1"/>
</dbReference>
<dbReference type="InParanoid" id="A0CR08"/>
<dbReference type="KEGG" id="ptm:GSPATT00009538001"/>
<keyword evidence="4" id="KW-1185">Reference proteome</keyword>
<organism evidence="3 4">
    <name type="scientific">Paramecium tetraurelia</name>
    <dbReference type="NCBI Taxonomy" id="5888"/>
    <lineage>
        <taxon>Eukaryota</taxon>
        <taxon>Sar</taxon>
        <taxon>Alveolata</taxon>
        <taxon>Ciliophora</taxon>
        <taxon>Intramacronucleata</taxon>
        <taxon>Oligohymenophorea</taxon>
        <taxon>Peniculida</taxon>
        <taxon>Parameciidae</taxon>
        <taxon>Paramecium</taxon>
    </lineage>
</organism>
<dbReference type="InterPro" id="IPR000626">
    <property type="entry name" value="Ubiquitin-like_dom"/>
</dbReference>
<evidence type="ECO:0000313" key="3">
    <source>
        <dbReference type="EMBL" id="CAK73225.1"/>
    </source>
</evidence>
<reference evidence="3 4" key="1">
    <citation type="journal article" date="2006" name="Nature">
        <title>Global trends of whole-genome duplications revealed by the ciliate Paramecium tetraurelia.</title>
        <authorList>
            <consortium name="Genoscope"/>
            <person name="Aury J.-M."/>
            <person name="Jaillon O."/>
            <person name="Duret L."/>
            <person name="Noel B."/>
            <person name="Jubin C."/>
            <person name="Porcel B.M."/>
            <person name="Segurens B."/>
            <person name="Daubin V."/>
            <person name="Anthouard V."/>
            <person name="Aiach N."/>
            <person name="Arnaiz O."/>
            <person name="Billaut A."/>
            <person name="Beisson J."/>
            <person name="Blanc I."/>
            <person name="Bouhouche K."/>
            <person name="Camara F."/>
            <person name="Duharcourt S."/>
            <person name="Guigo R."/>
            <person name="Gogendeau D."/>
            <person name="Katinka M."/>
            <person name="Keller A.-M."/>
            <person name="Kissmehl R."/>
            <person name="Klotz C."/>
            <person name="Koll F."/>
            <person name="Le Moue A."/>
            <person name="Lepere C."/>
            <person name="Malinsky S."/>
            <person name="Nowacki M."/>
            <person name="Nowak J.K."/>
            <person name="Plattner H."/>
            <person name="Poulain J."/>
            <person name="Ruiz F."/>
            <person name="Serrano V."/>
            <person name="Zagulski M."/>
            <person name="Dessen P."/>
            <person name="Betermier M."/>
            <person name="Weissenbach J."/>
            <person name="Scarpelli C."/>
            <person name="Schachter V."/>
            <person name="Sperling L."/>
            <person name="Meyer E."/>
            <person name="Cohen J."/>
            <person name="Wincker P."/>
        </authorList>
    </citation>
    <scope>NUCLEOTIDE SEQUENCE [LARGE SCALE GENOMIC DNA]</scope>
    <source>
        <strain evidence="3 4">Stock d4-2</strain>
    </source>
</reference>
<dbReference type="Proteomes" id="UP000000600">
    <property type="component" value="Unassembled WGS sequence"/>
</dbReference>
<evidence type="ECO:0000313" key="4">
    <source>
        <dbReference type="Proteomes" id="UP000000600"/>
    </source>
</evidence>
<evidence type="ECO:0000256" key="1">
    <source>
        <dbReference type="SAM" id="Coils"/>
    </source>
</evidence>
<dbReference type="CDD" id="cd17039">
    <property type="entry name" value="Ubl_ubiquitin_like"/>
    <property type="match status" value="1"/>
</dbReference>
<protein>
    <recommendedName>
        <fullName evidence="2">Ubiquitin-like domain-containing protein</fullName>
    </recommendedName>
</protein>
<dbReference type="EMBL" id="CT868152">
    <property type="protein sequence ID" value="CAK73225.1"/>
    <property type="molecule type" value="Genomic_DNA"/>
</dbReference>
<dbReference type="RefSeq" id="XP_001440622.1">
    <property type="nucleotide sequence ID" value="XM_001440585.1"/>
</dbReference>
<dbReference type="SMART" id="SM00213">
    <property type="entry name" value="UBQ"/>
    <property type="match status" value="1"/>
</dbReference>